<name>A0A3M7C669_HORWE</name>
<keyword evidence="2" id="KW-0472">Membrane</keyword>
<dbReference type="AlphaFoldDB" id="A0A3M7C669"/>
<feature type="compositionally biased region" description="Acidic residues" evidence="1">
    <location>
        <begin position="186"/>
        <end position="195"/>
    </location>
</feature>
<accession>A0A3M7C669</accession>
<dbReference type="Proteomes" id="UP000269539">
    <property type="component" value="Unassembled WGS sequence"/>
</dbReference>
<comment type="caution">
    <text evidence="3">The sequence shown here is derived from an EMBL/GenBank/DDBJ whole genome shotgun (WGS) entry which is preliminary data.</text>
</comment>
<keyword evidence="2" id="KW-0812">Transmembrane</keyword>
<feature type="transmembrane region" description="Helical" evidence="2">
    <location>
        <begin position="73"/>
        <end position="96"/>
    </location>
</feature>
<keyword evidence="2" id="KW-1133">Transmembrane helix</keyword>
<organism evidence="3 4">
    <name type="scientific">Hortaea werneckii</name>
    <name type="common">Black yeast</name>
    <name type="synonym">Cladosporium werneckii</name>
    <dbReference type="NCBI Taxonomy" id="91943"/>
    <lineage>
        <taxon>Eukaryota</taxon>
        <taxon>Fungi</taxon>
        <taxon>Dikarya</taxon>
        <taxon>Ascomycota</taxon>
        <taxon>Pezizomycotina</taxon>
        <taxon>Dothideomycetes</taxon>
        <taxon>Dothideomycetidae</taxon>
        <taxon>Mycosphaerellales</taxon>
        <taxon>Teratosphaeriaceae</taxon>
        <taxon>Hortaea</taxon>
    </lineage>
</organism>
<dbReference type="EMBL" id="QWIO01003064">
    <property type="protein sequence ID" value="RMY47503.1"/>
    <property type="molecule type" value="Genomic_DNA"/>
</dbReference>
<evidence type="ECO:0000256" key="2">
    <source>
        <dbReference type="SAM" id="Phobius"/>
    </source>
</evidence>
<evidence type="ECO:0000313" key="4">
    <source>
        <dbReference type="Proteomes" id="UP000269539"/>
    </source>
</evidence>
<gene>
    <name evidence="3" type="ORF">D0864_15061</name>
</gene>
<evidence type="ECO:0000256" key="1">
    <source>
        <dbReference type="SAM" id="MobiDB-lite"/>
    </source>
</evidence>
<feature type="compositionally biased region" description="Basic and acidic residues" evidence="1">
    <location>
        <begin position="196"/>
        <end position="230"/>
    </location>
</feature>
<feature type="region of interest" description="Disordered" evidence="1">
    <location>
        <begin position="186"/>
        <end position="253"/>
    </location>
</feature>
<dbReference type="VEuPathDB" id="FungiDB:BTJ68_09086"/>
<evidence type="ECO:0000313" key="3">
    <source>
        <dbReference type="EMBL" id="RMY47503.1"/>
    </source>
</evidence>
<sequence length="253" mass="28526">MAGEGEENKQPSRFERVAEGIGNWMQRHRVCSPYALREMNRTYPLPALLTFAPPKLIRGRIYSTRREADKQDLPFVTSSIFNVLFILVATGLLYTTRRTPPFLAAQRIQVIALTAFLTYALGLWAWQSEAVRRGWMESGEEAKKPWSWAAWCEAYSQSGMETPLLDFNIINLAMLLVGKAWGLEPTGEDEDDEKLVEEGRGDEKAGLAADEKVGDVKEEETGTEDKKRGFEGFPAWEDSWPPTGERGFEGFPA</sequence>
<protein>
    <submittedName>
        <fullName evidence="3">Uncharacterized protein</fullName>
    </submittedName>
</protein>
<proteinExistence type="predicted"/>
<feature type="transmembrane region" description="Helical" evidence="2">
    <location>
        <begin position="108"/>
        <end position="126"/>
    </location>
</feature>
<reference evidence="3 4" key="1">
    <citation type="journal article" date="2018" name="BMC Genomics">
        <title>Genomic evidence for intraspecific hybridization in a clonal and extremely halotolerant yeast.</title>
        <authorList>
            <person name="Gostincar C."/>
            <person name="Stajich J.E."/>
            <person name="Zupancic J."/>
            <person name="Zalar P."/>
            <person name="Gunde-Cimerman N."/>
        </authorList>
    </citation>
    <scope>NUCLEOTIDE SEQUENCE [LARGE SCALE GENOMIC DNA]</scope>
    <source>
        <strain evidence="3 4">EXF-10513</strain>
    </source>
</reference>